<protein>
    <recommendedName>
        <fullName evidence="3">5-methylcytosine-specific restriction enzyme subunit McrC</fullName>
    </recommendedName>
</protein>
<sequence>MAEIRSAQVKWNLSEGTEESMVRFLPVMQTDTLLKYRDQVLIIDTKYYEKILRDHYDKAILHSENLYQIFTYVKNLDVTGSGKVLGLLLYARTDETISPDGSYMMGGNKIGVKTLDLNKEFRWIAAH</sequence>
<gene>
    <name evidence="1" type="ORF">WMO75_16655</name>
</gene>
<comment type="caution">
    <text evidence="1">The sequence shown here is derived from an EMBL/GenBank/DDBJ whole genome shotgun (WGS) entry which is preliminary data.</text>
</comment>
<evidence type="ECO:0000313" key="1">
    <source>
        <dbReference type="EMBL" id="MEQ2359925.1"/>
    </source>
</evidence>
<organism evidence="1 2">
    <name type="scientific">Blautia intestinihominis</name>
    <dbReference type="NCBI Taxonomy" id="3133152"/>
    <lineage>
        <taxon>Bacteria</taxon>
        <taxon>Bacillati</taxon>
        <taxon>Bacillota</taxon>
        <taxon>Clostridia</taxon>
        <taxon>Lachnospirales</taxon>
        <taxon>Lachnospiraceae</taxon>
        <taxon>Blautia</taxon>
    </lineage>
</organism>
<keyword evidence="2" id="KW-1185">Reference proteome</keyword>
<evidence type="ECO:0008006" key="3">
    <source>
        <dbReference type="Google" id="ProtNLM"/>
    </source>
</evidence>
<dbReference type="Proteomes" id="UP001446032">
    <property type="component" value="Unassembled WGS sequence"/>
</dbReference>
<reference evidence="1 2" key="1">
    <citation type="submission" date="2024-03" db="EMBL/GenBank/DDBJ databases">
        <title>Human intestinal bacterial collection.</title>
        <authorList>
            <person name="Pauvert C."/>
            <person name="Hitch T.C.A."/>
            <person name="Clavel T."/>
        </authorList>
    </citation>
    <scope>NUCLEOTIDE SEQUENCE [LARGE SCALE GENOMIC DNA]</scope>
    <source>
        <strain evidence="1 2">CLA-AA-H95</strain>
    </source>
</reference>
<evidence type="ECO:0000313" key="2">
    <source>
        <dbReference type="Proteomes" id="UP001446032"/>
    </source>
</evidence>
<name>A0ABV1AQE6_9FIRM</name>
<accession>A0ABV1AQE6</accession>
<dbReference type="RefSeq" id="WP_349078552.1">
    <property type="nucleotide sequence ID" value="NZ_JBBMEI010000082.1"/>
</dbReference>
<proteinExistence type="predicted"/>
<dbReference type="EMBL" id="JBBMEI010000082">
    <property type="protein sequence ID" value="MEQ2359925.1"/>
    <property type="molecule type" value="Genomic_DNA"/>
</dbReference>